<dbReference type="RefSeq" id="XP_018007826.1">
    <property type="nucleotide sequence ID" value="XM_018152337.2"/>
</dbReference>
<feature type="compositionally biased region" description="Low complexity" evidence="1">
    <location>
        <begin position="122"/>
        <end position="153"/>
    </location>
</feature>
<proteinExistence type="predicted"/>
<dbReference type="OrthoDB" id="6377704at2759"/>
<evidence type="ECO:0000256" key="1">
    <source>
        <dbReference type="SAM" id="MobiDB-lite"/>
    </source>
</evidence>
<reference evidence="3" key="1">
    <citation type="submission" date="2025-08" db="UniProtKB">
        <authorList>
            <consortium name="RefSeq"/>
        </authorList>
    </citation>
    <scope>IDENTIFICATION</scope>
</reference>
<feature type="region of interest" description="Disordered" evidence="1">
    <location>
        <begin position="62"/>
        <end position="92"/>
    </location>
</feature>
<gene>
    <name evidence="3" type="primary">LOC108665565</name>
</gene>
<dbReference type="GeneID" id="108665565"/>
<evidence type="ECO:0000313" key="2">
    <source>
        <dbReference type="Proteomes" id="UP000694843"/>
    </source>
</evidence>
<keyword evidence="2" id="KW-1185">Reference proteome</keyword>
<dbReference type="AlphaFoldDB" id="A0A8B7N1X0"/>
<accession>A0A8B7N1X0</accession>
<feature type="region of interest" description="Disordered" evidence="1">
    <location>
        <begin position="321"/>
        <end position="354"/>
    </location>
</feature>
<dbReference type="KEGG" id="hazt:108665565"/>
<evidence type="ECO:0000313" key="3">
    <source>
        <dbReference type="RefSeq" id="XP_018007826.1"/>
    </source>
</evidence>
<feature type="region of interest" description="Disordered" evidence="1">
    <location>
        <begin position="122"/>
        <end position="155"/>
    </location>
</feature>
<sequence length="375" mass="39905">MEKVEKKLTRFRANLKTKRKLSLPMFINHFNQQWGDNQSPETAGAGACDDLQEDVENRCVEPPDAQSCSKQNRRYSYSKKKHPNSKGAMLSTNKVNTNSANFGSLASIVFESEREALRRNLSLSTSSGSASFSSRNRTNSTASSTSSDSSSNSLNGAMKRDFSTLPHSISATTGLHLILPKGLRSSSTLPLSCASGVPSRAFNKGLVKSPSVNSYIPYETSGAPLSRYNSAATASSQCKNSVTANGSVRSSYADVNSNSFNNNSNCNGERLSTARNRGRDRHAHHPHLVATISSPGGSTFTSFVLPNDGGDHECSVQNGCSEEAAGDSLPSSPTTLCPPTLLQDDAGQEAGAGRGVRGLRHCDSLEGLCDGPDSR</sequence>
<feature type="compositionally biased region" description="Basic residues" evidence="1">
    <location>
        <begin position="71"/>
        <end position="84"/>
    </location>
</feature>
<feature type="compositionally biased region" description="Low complexity" evidence="1">
    <location>
        <begin position="328"/>
        <end position="342"/>
    </location>
</feature>
<feature type="non-terminal residue" evidence="3">
    <location>
        <position position="375"/>
    </location>
</feature>
<protein>
    <submittedName>
        <fullName evidence="3">Uncharacterized protein LOC108665565</fullName>
    </submittedName>
</protein>
<name>A0A8B7N1X0_HYAAZ</name>
<organism evidence="2 3">
    <name type="scientific">Hyalella azteca</name>
    <name type="common">Amphipod</name>
    <dbReference type="NCBI Taxonomy" id="294128"/>
    <lineage>
        <taxon>Eukaryota</taxon>
        <taxon>Metazoa</taxon>
        <taxon>Ecdysozoa</taxon>
        <taxon>Arthropoda</taxon>
        <taxon>Crustacea</taxon>
        <taxon>Multicrustacea</taxon>
        <taxon>Malacostraca</taxon>
        <taxon>Eumalacostraca</taxon>
        <taxon>Peracarida</taxon>
        <taxon>Amphipoda</taxon>
        <taxon>Senticaudata</taxon>
        <taxon>Talitrida</taxon>
        <taxon>Talitroidea</taxon>
        <taxon>Hyalellidae</taxon>
        <taxon>Hyalella</taxon>
    </lineage>
</organism>
<dbReference type="Proteomes" id="UP000694843">
    <property type="component" value="Unplaced"/>
</dbReference>